<evidence type="ECO:0000256" key="3">
    <source>
        <dbReference type="ARBA" id="ARBA00022801"/>
    </source>
</evidence>
<dbReference type="AlphaFoldDB" id="V5U6E7"/>
<dbReference type="Gene3D" id="3.40.140.10">
    <property type="entry name" value="Cytidine Deaminase, domain 2"/>
    <property type="match status" value="1"/>
</dbReference>
<keyword evidence="4" id="KW-0862">Zinc</keyword>
<feature type="domain" description="MPN" evidence="7">
    <location>
        <begin position="133"/>
        <end position="255"/>
    </location>
</feature>
<dbReference type="PROSITE" id="PS50249">
    <property type="entry name" value="MPN"/>
    <property type="match status" value="1"/>
</dbReference>
<gene>
    <name evidence="8" type="ORF">P262_05668</name>
</gene>
<comment type="similarity">
    <text evidence="6">Belongs to the UPF0758 family. YicR subfamily.</text>
</comment>
<dbReference type="InterPro" id="IPR037518">
    <property type="entry name" value="MPN"/>
</dbReference>
<dbReference type="InterPro" id="IPR025657">
    <property type="entry name" value="RadC_JAB"/>
</dbReference>
<evidence type="ECO:0000313" key="9">
    <source>
        <dbReference type="Proteomes" id="UP000018545"/>
    </source>
</evidence>
<dbReference type="PATRIC" id="fig|1401659.3.peg.4002"/>
<evidence type="ECO:0000259" key="7">
    <source>
        <dbReference type="PROSITE" id="PS50249"/>
    </source>
</evidence>
<dbReference type="KEGG" id="csi:P262_05668"/>
<evidence type="ECO:0000256" key="4">
    <source>
        <dbReference type="ARBA" id="ARBA00022833"/>
    </source>
</evidence>
<dbReference type="NCBIfam" id="TIGR00608">
    <property type="entry name" value="radc"/>
    <property type="match status" value="1"/>
</dbReference>
<dbReference type="HOGENOM" id="CLU_073529_0_1_6"/>
<dbReference type="NCBIfam" id="NF000642">
    <property type="entry name" value="PRK00024.1"/>
    <property type="match status" value="1"/>
</dbReference>
<reference evidence="8 9" key="1">
    <citation type="journal article" date="2014" name="Genome Announc.">
        <title>Complete Genome Sequence of Cronobacter sakazakii Strain CMCC 45402.</title>
        <authorList>
            <person name="Zhao Z."/>
            <person name="Wang L."/>
            <person name="Wang B."/>
            <person name="Liang H."/>
            <person name="Ye Q."/>
            <person name="Zeng M."/>
        </authorList>
    </citation>
    <scope>NUCLEOTIDE SEQUENCE [LARGE SCALE GENOMIC DNA]</scope>
    <source>
        <strain evidence="9">45402</strain>
    </source>
</reference>
<keyword evidence="2" id="KW-0479">Metal-binding</keyword>
<dbReference type="InterPro" id="IPR022820">
    <property type="entry name" value="UPF0758_YicR"/>
</dbReference>
<dbReference type="InterPro" id="IPR020891">
    <property type="entry name" value="UPF0758_CS"/>
</dbReference>
<evidence type="ECO:0000313" key="8">
    <source>
        <dbReference type="EMBL" id="AHB72399.1"/>
    </source>
</evidence>
<proteinExistence type="inferred from homology"/>
<dbReference type="Pfam" id="PF20582">
    <property type="entry name" value="UPF0758_N"/>
    <property type="match status" value="1"/>
</dbReference>
<dbReference type="GO" id="GO:0008237">
    <property type="term" value="F:metallopeptidase activity"/>
    <property type="evidence" value="ECO:0007669"/>
    <property type="project" value="UniProtKB-KW"/>
</dbReference>
<dbReference type="Pfam" id="PF04002">
    <property type="entry name" value="RadC"/>
    <property type="match status" value="1"/>
</dbReference>
<evidence type="ECO:0000256" key="1">
    <source>
        <dbReference type="ARBA" id="ARBA00022670"/>
    </source>
</evidence>
<keyword evidence="3" id="KW-0378">Hydrolase</keyword>
<organism evidence="8 9">
    <name type="scientific">Cronobacter malonaticus</name>
    <dbReference type="NCBI Taxonomy" id="413503"/>
    <lineage>
        <taxon>Bacteria</taxon>
        <taxon>Pseudomonadati</taxon>
        <taxon>Pseudomonadota</taxon>
        <taxon>Gammaproteobacteria</taxon>
        <taxon>Enterobacterales</taxon>
        <taxon>Enterobacteriaceae</taxon>
        <taxon>Cronobacter</taxon>
    </lineage>
</organism>
<name>V5U6E7_9ENTR</name>
<dbReference type="PANTHER" id="PTHR30471">
    <property type="entry name" value="DNA REPAIR PROTEIN RADC"/>
    <property type="match status" value="1"/>
</dbReference>
<dbReference type="SUPFAM" id="SSF47781">
    <property type="entry name" value="RuvA domain 2-like"/>
    <property type="match status" value="1"/>
</dbReference>
<dbReference type="PANTHER" id="PTHR30471:SF3">
    <property type="entry name" value="UPF0758 PROTEIN YEES-RELATED"/>
    <property type="match status" value="1"/>
</dbReference>
<evidence type="ECO:0000256" key="6">
    <source>
        <dbReference type="HAMAP-Rule" id="MF_00018"/>
    </source>
</evidence>
<dbReference type="CDD" id="cd08071">
    <property type="entry name" value="MPN_DUF2466"/>
    <property type="match status" value="1"/>
</dbReference>
<dbReference type="PROSITE" id="PS01302">
    <property type="entry name" value="UPF0758"/>
    <property type="match status" value="1"/>
</dbReference>
<dbReference type="GO" id="GO:0046872">
    <property type="term" value="F:metal ion binding"/>
    <property type="evidence" value="ECO:0007669"/>
    <property type="project" value="UniProtKB-KW"/>
</dbReference>
<dbReference type="InterPro" id="IPR046778">
    <property type="entry name" value="UPF0758_N"/>
</dbReference>
<protein>
    <recommendedName>
        <fullName evidence="6">UPF0758 protein P262_05668</fullName>
    </recommendedName>
</protein>
<evidence type="ECO:0000256" key="5">
    <source>
        <dbReference type="ARBA" id="ARBA00023049"/>
    </source>
</evidence>
<dbReference type="InterPro" id="IPR001405">
    <property type="entry name" value="UPF0758"/>
</dbReference>
<keyword evidence="1" id="KW-0645">Protease</keyword>
<evidence type="ECO:0000256" key="2">
    <source>
        <dbReference type="ARBA" id="ARBA00022723"/>
    </source>
</evidence>
<dbReference type="EMBL" id="CP006731">
    <property type="protein sequence ID" value="AHB72399.1"/>
    <property type="molecule type" value="Genomic_DNA"/>
</dbReference>
<keyword evidence="5" id="KW-0482">Metalloprotease</keyword>
<dbReference type="GO" id="GO:0006508">
    <property type="term" value="P:proteolysis"/>
    <property type="evidence" value="ECO:0007669"/>
    <property type="project" value="UniProtKB-KW"/>
</dbReference>
<sequence length="255" mass="28778">MKFKLCETSRRDENPLSPASDHKQIMAARDRAGKTMAKIDNGPREKLMRYGAADLSDEELLAIFLRTGTPGMDVMALAKRLLAHFGSLYGLLSADIRPFRDIGGVGMAKYAQLKAIGELARRYYRSRPCEEMALLSPTITRDFLESQLAEQEREMFLVIFLDSQNRIIRQNTLFTGTLSHVEVHPREIVREAVRLNAAGIILAHNHPSGRAEPSRADKMVTERIVKSCQLVDIRVLDHLVIGRGEYVSFAERGWI</sequence>
<accession>V5U6E7</accession>
<dbReference type="HAMAP" id="MF_00018">
    <property type="entry name" value="UPF0758_YicR"/>
    <property type="match status" value="1"/>
</dbReference>
<dbReference type="Proteomes" id="UP000018545">
    <property type="component" value="Chromosome"/>
</dbReference>
<dbReference type="InterPro" id="IPR010994">
    <property type="entry name" value="RuvA_2-like"/>
</dbReference>